<reference evidence="1" key="1">
    <citation type="submission" date="2015-10" db="EMBL/GenBank/DDBJ databases">
        <authorList>
            <person name="Gilbert D.G."/>
        </authorList>
    </citation>
    <scope>NUCLEOTIDE SEQUENCE</scope>
    <source>
        <strain evidence="1">Phyl III-seqv23</strain>
    </source>
</reference>
<gene>
    <name evidence="1" type="ORF">TO10_v1_380034</name>
</gene>
<dbReference type="AlphaFoldDB" id="A0A0K1ZLL4"/>
<evidence type="ECO:0008006" key="2">
    <source>
        <dbReference type="Google" id="ProtNLM"/>
    </source>
</evidence>
<accession>A0A0K1ZLL4</accession>
<sequence length="244" mass="27381">MQQHPVVSREEWLVKRRALLAREKEAIHQRDAITAERLALPWVKVDTRYVFDTASGKKTLADLFDGRSQLMVYHFMLGPGWAAGCPGCSLVADHLGGTLAHLNHHDVTLIAVSRAPLPEIEAYRQRMGWQFPWASSFGTTFNHDFRVSFTPDELASGAVDYNYTSTQSAQANDELPGLSAFYKDEAGNVYHTYSTYARGLEDLIGTFLILDRAPKGRNESGPMEWVRRHDEYGDAPKANACYEG</sequence>
<dbReference type="PATRIC" id="fig|305.92.peg.2532"/>
<proteinExistence type="predicted"/>
<name>A0A0K1ZLL4_RALSL</name>
<dbReference type="Pfam" id="PF05988">
    <property type="entry name" value="DUF899"/>
    <property type="match status" value="1"/>
</dbReference>
<dbReference type="EMBL" id="LN899827">
    <property type="protein sequence ID" value="CUV45611.1"/>
    <property type="molecule type" value="Genomic_DNA"/>
</dbReference>
<organism evidence="1">
    <name type="scientific">Ralstonia solanacearum</name>
    <name type="common">Pseudomonas solanacearum</name>
    <dbReference type="NCBI Taxonomy" id="305"/>
    <lineage>
        <taxon>Bacteria</taxon>
        <taxon>Pseudomonadati</taxon>
        <taxon>Pseudomonadota</taxon>
        <taxon>Betaproteobacteria</taxon>
        <taxon>Burkholderiales</taxon>
        <taxon>Burkholderiaceae</taxon>
        <taxon>Ralstonia</taxon>
        <taxon>Ralstonia solanacearum species complex</taxon>
    </lineage>
</organism>
<dbReference type="InterPro" id="IPR036249">
    <property type="entry name" value="Thioredoxin-like_sf"/>
</dbReference>
<dbReference type="SUPFAM" id="SSF52833">
    <property type="entry name" value="Thioredoxin-like"/>
    <property type="match status" value="1"/>
</dbReference>
<protein>
    <recommendedName>
        <fullName evidence="2">Thioredoxin</fullName>
    </recommendedName>
</protein>
<dbReference type="InterPro" id="IPR010296">
    <property type="entry name" value="DUF899_thioredox"/>
</dbReference>
<evidence type="ECO:0000313" key="1">
    <source>
        <dbReference type="EMBL" id="CUV45611.1"/>
    </source>
</evidence>
<dbReference type="Gene3D" id="3.40.30.10">
    <property type="entry name" value="Glutaredoxin"/>
    <property type="match status" value="1"/>
</dbReference>